<organism evidence="1 2">
    <name type="scientific">Imtechella halotolerans K1</name>
    <dbReference type="NCBI Taxonomy" id="946077"/>
    <lineage>
        <taxon>Bacteria</taxon>
        <taxon>Pseudomonadati</taxon>
        <taxon>Bacteroidota</taxon>
        <taxon>Flavobacteriia</taxon>
        <taxon>Flavobacteriales</taxon>
        <taxon>Flavobacteriaceae</taxon>
        <taxon>Imtechella</taxon>
    </lineage>
</organism>
<dbReference type="STRING" id="946077.W5A_11424"/>
<dbReference type="PATRIC" id="fig|946077.3.peg.2302"/>
<keyword evidence="2" id="KW-1185">Reference proteome</keyword>
<dbReference type="OrthoDB" id="1489643at2"/>
<dbReference type="EMBL" id="AJJU01000034">
    <property type="protein sequence ID" value="EID72736.1"/>
    <property type="molecule type" value="Genomic_DNA"/>
</dbReference>
<reference evidence="1 2" key="1">
    <citation type="journal article" date="2012" name="J. Bacteriol.">
        <title>Genome Sequence of the Halotolerant Bacterium Imtechella halotolerans K1T.</title>
        <authorList>
            <person name="Kumar S."/>
            <person name="Vikram S."/>
            <person name="Subramanian S."/>
            <person name="Raghava G.P."/>
            <person name="Pinnaka A.K."/>
        </authorList>
    </citation>
    <scope>NUCLEOTIDE SEQUENCE [LARGE SCALE GENOMIC DNA]</scope>
    <source>
        <strain evidence="1 2">K1</strain>
    </source>
</reference>
<dbReference type="AlphaFoldDB" id="I0W8M0"/>
<proteinExistence type="predicted"/>
<dbReference type="eggNOG" id="COG0457">
    <property type="taxonomic scope" value="Bacteria"/>
</dbReference>
<evidence type="ECO:0008006" key="3">
    <source>
        <dbReference type="Google" id="ProtNLM"/>
    </source>
</evidence>
<protein>
    <recommendedName>
        <fullName evidence="3">Lipoprotein</fullName>
    </recommendedName>
</protein>
<name>I0W8M0_9FLAO</name>
<evidence type="ECO:0000313" key="1">
    <source>
        <dbReference type="EMBL" id="EID72736.1"/>
    </source>
</evidence>
<comment type="caution">
    <text evidence="1">The sequence shown here is derived from an EMBL/GenBank/DDBJ whole genome shotgun (WGS) entry which is preliminary data.</text>
</comment>
<dbReference type="Proteomes" id="UP000005938">
    <property type="component" value="Unassembled WGS sequence"/>
</dbReference>
<evidence type="ECO:0000313" key="2">
    <source>
        <dbReference type="Proteomes" id="UP000005938"/>
    </source>
</evidence>
<accession>I0W8M0</accession>
<dbReference type="PROSITE" id="PS51257">
    <property type="entry name" value="PROKAR_LIPOPROTEIN"/>
    <property type="match status" value="1"/>
</dbReference>
<gene>
    <name evidence="1" type="ORF">W5A_11424</name>
</gene>
<sequence>MKRLLLISSALLVFACGGVKKTQEALNTGNYESAITRAIEELRSNKSKKGNQPYVYLLEEAFAKATERDLDQINFLKKDGNPAHLEEIYQLYQNLQSRQERIKPLLPLPLIDENRNAVFKLKDYSTETLKVKNNLSEYLYNNASTLLTKARNKHDYRAAYDDFQYLQKITPNYKDVTTKIDQAHKKGIDYVVVSLFNDTDKVIPQRLEADLLNFNTYGINDLWTVYHSNPQKNMKYDYAMELAFKEIIISPEQVRERQLIKEKQIKDGQKDLLDKNGNVVKDSLGKPIKVDNFKTIKASVYEFTQFKNVTLTGAVSFTDLQSKQIINSYPLGSEFVFEHMYATASGDRRALDDIFLDAINRRQVPFPSNEQMIYDAGEDIKAKLKAIISRHRFN</sequence>
<dbReference type="RefSeq" id="WP_008240751.1">
    <property type="nucleotide sequence ID" value="NZ_AJJU01000034.1"/>
</dbReference>